<protein>
    <submittedName>
        <fullName evidence="2">Uncharacterized protein</fullName>
    </submittedName>
</protein>
<dbReference type="KEGG" id="rst:ATY39_07060"/>
<keyword evidence="1" id="KW-0472">Membrane</keyword>
<proteinExistence type="predicted"/>
<keyword evidence="1" id="KW-1133">Transmembrane helix</keyword>
<feature type="transmembrane region" description="Helical" evidence="1">
    <location>
        <begin position="16"/>
        <end position="40"/>
    </location>
</feature>
<feature type="transmembrane region" description="Helical" evidence="1">
    <location>
        <begin position="93"/>
        <end position="119"/>
    </location>
</feature>
<keyword evidence="1" id="KW-0812">Transmembrane</keyword>
<accession>A0A143HCP8</accession>
<feature type="transmembrane region" description="Helical" evidence="1">
    <location>
        <begin position="52"/>
        <end position="72"/>
    </location>
</feature>
<reference evidence="2 3" key="1">
    <citation type="journal article" date="2016" name="Genome Announc.">
        <title>Whole-Genome Sequence of Rummeliibacillus stabekisii Strain PP9 Isolated from Antarctic Soil.</title>
        <authorList>
            <person name="da Mota F.F."/>
            <person name="Vollu R.E."/>
            <person name="Jurelevicius D."/>
            <person name="Seldin L."/>
        </authorList>
    </citation>
    <scope>NUCLEOTIDE SEQUENCE [LARGE SCALE GENOMIC DNA]</scope>
    <source>
        <strain evidence="2 3">PP9</strain>
    </source>
</reference>
<sequence length="122" mass="14217">MRYYFQSYKQVLKKDIMLVLIALVLLFFTFGYWLVIPVFYVSLTISNITNSIIINYLCILFSVGFLFSLYFLPINLKVARNIAVSKKHSFLSCFLMIEVVWIVVAAILFGIAIIIFLHLNYI</sequence>
<keyword evidence="3" id="KW-1185">Reference proteome</keyword>
<evidence type="ECO:0000256" key="1">
    <source>
        <dbReference type="SAM" id="Phobius"/>
    </source>
</evidence>
<dbReference type="AlphaFoldDB" id="A0A143HCP8"/>
<gene>
    <name evidence="2" type="ORF">ATY39_07060</name>
</gene>
<reference evidence="3" key="2">
    <citation type="submission" date="2016-03" db="EMBL/GenBank/DDBJ databases">
        <authorList>
            <person name="Ploux O."/>
        </authorList>
    </citation>
    <scope>NUCLEOTIDE SEQUENCE [LARGE SCALE GENOMIC DNA]</scope>
    <source>
        <strain evidence="3">PP9</strain>
    </source>
</reference>
<evidence type="ECO:0000313" key="2">
    <source>
        <dbReference type="EMBL" id="AMW99245.1"/>
    </source>
</evidence>
<evidence type="ECO:0000313" key="3">
    <source>
        <dbReference type="Proteomes" id="UP000076021"/>
    </source>
</evidence>
<organism evidence="2 3">
    <name type="scientific">Rummeliibacillus stabekisii</name>
    <dbReference type="NCBI Taxonomy" id="241244"/>
    <lineage>
        <taxon>Bacteria</taxon>
        <taxon>Bacillati</taxon>
        <taxon>Bacillota</taxon>
        <taxon>Bacilli</taxon>
        <taxon>Bacillales</taxon>
        <taxon>Caryophanaceae</taxon>
        <taxon>Rummeliibacillus</taxon>
    </lineage>
</organism>
<dbReference type="Proteomes" id="UP000076021">
    <property type="component" value="Chromosome"/>
</dbReference>
<dbReference type="EMBL" id="CP014806">
    <property type="protein sequence ID" value="AMW99245.1"/>
    <property type="molecule type" value="Genomic_DNA"/>
</dbReference>
<name>A0A143HCP8_9BACL</name>